<evidence type="ECO:0000256" key="2">
    <source>
        <dbReference type="HAMAP-Rule" id="MF_00758"/>
    </source>
</evidence>
<dbReference type="Gene3D" id="3.40.1740.10">
    <property type="entry name" value="VC0467-like"/>
    <property type="match status" value="1"/>
</dbReference>
<dbReference type="InterPro" id="IPR003774">
    <property type="entry name" value="AlgH-like"/>
</dbReference>
<dbReference type="SUPFAM" id="SSF143456">
    <property type="entry name" value="VC0467-like"/>
    <property type="match status" value="1"/>
</dbReference>
<evidence type="ECO:0000256" key="3">
    <source>
        <dbReference type="SAM" id="MobiDB-lite"/>
    </source>
</evidence>
<protein>
    <recommendedName>
        <fullName evidence="2">UPF0301 protein ACFFGY_04035</fullName>
    </recommendedName>
</protein>
<dbReference type="NCBIfam" id="NF001268">
    <property type="entry name" value="PRK00228.1-4"/>
    <property type="match status" value="1"/>
</dbReference>
<dbReference type="RefSeq" id="WP_377043099.1">
    <property type="nucleotide sequence ID" value="NZ_JBHLUN010000002.1"/>
</dbReference>
<keyword evidence="5" id="KW-1185">Reference proteome</keyword>
<name>A0ABV6JNX4_9PROT</name>
<dbReference type="PANTHER" id="PTHR30327:SF1">
    <property type="entry name" value="UPF0301 PROTEIN YQGE"/>
    <property type="match status" value="1"/>
</dbReference>
<feature type="compositionally biased region" description="Acidic residues" evidence="3">
    <location>
        <begin position="8"/>
        <end position="20"/>
    </location>
</feature>
<evidence type="ECO:0000313" key="4">
    <source>
        <dbReference type="EMBL" id="MFC0407404.1"/>
    </source>
</evidence>
<sequence length="225" mass="24070">MARHSPDDDPEDFPDGEEENTPARPATRRRGRTRGRTAEQGSYMAGQLLIAMPSLQDPRFARSVICLCAHSADGAMGIILNKPIENLSFDDLLKQLDVAPLPPARRIALHAGGPVEGGRGFVLHTADWSSDGSLPVDKGLALTASVDILKAIAGGGGPRRGLLALGYAGWGPGQLEAEIQSNSWLNVSPDEALLFEEEDHDGKWRRALAKLRVDPLLLVSTAGRA</sequence>
<dbReference type="EMBL" id="JBHLUN010000002">
    <property type="protein sequence ID" value="MFC0407404.1"/>
    <property type="molecule type" value="Genomic_DNA"/>
</dbReference>
<feature type="region of interest" description="Disordered" evidence="3">
    <location>
        <begin position="1"/>
        <end position="40"/>
    </location>
</feature>
<dbReference type="PANTHER" id="PTHR30327">
    <property type="entry name" value="UNCHARACTERIZED PROTEIN YQGE"/>
    <property type="match status" value="1"/>
</dbReference>
<evidence type="ECO:0000256" key="1">
    <source>
        <dbReference type="ARBA" id="ARBA00009600"/>
    </source>
</evidence>
<dbReference type="Proteomes" id="UP001589865">
    <property type="component" value="Unassembled WGS sequence"/>
</dbReference>
<comment type="similarity">
    <text evidence="1 2">Belongs to the UPF0301 (AlgH) family.</text>
</comment>
<comment type="caution">
    <text evidence="4">The sequence shown here is derived from an EMBL/GenBank/DDBJ whole genome shotgun (WGS) entry which is preliminary data.</text>
</comment>
<organism evidence="4 5">
    <name type="scientific">Roseomonas elaeocarpi</name>
    <dbReference type="NCBI Taxonomy" id="907779"/>
    <lineage>
        <taxon>Bacteria</taxon>
        <taxon>Pseudomonadati</taxon>
        <taxon>Pseudomonadota</taxon>
        <taxon>Alphaproteobacteria</taxon>
        <taxon>Acetobacterales</taxon>
        <taxon>Roseomonadaceae</taxon>
        <taxon>Roseomonas</taxon>
    </lineage>
</organism>
<accession>A0ABV6JNX4</accession>
<proteinExistence type="inferred from homology"/>
<reference evidence="4 5" key="1">
    <citation type="submission" date="2024-09" db="EMBL/GenBank/DDBJ databases">
        <authorList>
            <person name="Sun Q."/>
            <person name="Mori K."/>
        </authorList>
    </citation>
    <scope>NUCLEOTIDE SEQUENCE [LARGE SCALE GENOMIC DNA]</scope>
    <source>
        <strain evidence="4 5">TBRC 5777</strain>
    </source>
</reference>
<dbReference type="Pfam" id="PF02622">
    <property type="entry name" value="DUF179"/>
    <property type="match status" value="1"/>
</dbReference>
<evidence type="ECO:0000313" key="5">
    <source>
        <dbReference type="Proteomes" id="UP001589865"/>
    </source>
</evidence>
<dbReference type="HAMAP" id="MF_00758">
    <property type="entry name" value="UPF0301"/>
    <property type="match status" value="1"/>
</dbReference>
<feature type="compositionally biased region" description="Basic residues" evidence="3">
    <location>
        <begin position="26"/>
        <end position="35"/>
    </location>
</feature>
<gene>
    <name evidence="4" type="ORF">ACFFGY_04035</name>
</gene>